<dbReference type="Gene3D" id="3.30.450.40">
    <property type="match status" value="1"/>
</dbReference>
<evidence type="ECO:0000313" key="7">
    <source>
        <dbReference type="Proteomes" id="UP000239480"/>
    </source>
</evidence>
<evidence type="ECO:0000256" key="1">
    <source>
        <dbReference type="ARBA" id="ARBA00023015"/>
    </source>
</evidence>
<sequence length="268" mass="29066">MASTGDGTVGKALDVLDLVAAQEKPVRFADLQRMSPLPKATLYRLAQTLVNQGMLVQDPSAGTYTLGVRLVRLAHAAWRQASLAPIARRHVDILCHDTGLTVHLAQMDHGHVLYVDKRTATGAIRMSQETGKVAPAYCTAVGKAMMAFMPEGELAGVIKRQSFHRFTPTTLTNEVVLRAALERARSRGYARDREEHEPGMICVAAPILIDGARVLGAVGLTGSTLQVDFRQLEGQLPRLHQCVEDIAGEAVHWSYPVEGEGKTEGRLG</sequence>
<organism evidence="6 7">
    <name type="scientific">Aliiruegeria haliotis</name>
    <dbReference type="NCBI Taxonomy" id="1280846"/>
    <lineage>
        <taxon>Bacteria</taxon>
        <taxon>Pseudomonadati</taxon>
        <taxon>Pseudomonadota</taxon>
        <taxon>Alphaproteobacteria</taxon>
        <taxon>Rhodobacterales</taxon>
        <taxon>Roseobacteraceae</taxon>
        <taxon>Aliiruegeria</taxon>
    </lineage>
</organism>
<evidence type="ECO:0000259" key="4">
    <source>
        <dbReference type="PROSITE" id="PS51077"/>
    </source>
</evidence>
<dbReference type="GO" id="GO:0003700">
    <property type="term" value="F:DNA-binding transcription factor activity"/>
    <property type="evidence" value="ECO:0007669"/>
    <property type="project" value="TreeGrafter"/>
</dbReference>
<feature type="domain" description="IclR-ED" evidence="5">
    <location>
        <begin position="69"/>
        <end position="252"/>
    </location>
</feature>
<keyword evidence="1" id="KW-0805">Transcription regulation</keyword>
<dbReference type="PROSITE" id="PS51078">
    <property type="entry name" value="ICLR_ED"/>
    <property type="match status" value="1"/>
</dbReference>
<keyword evidence="2" id="KW-0238">DNA-binding</keyword>
<reference evidence="6 7" key="1">
    <citation type="submission" date="2018-03" db="EMBL/GenBank/DDBJ databases">
        <title>Genomic Encyclopedia of Archaeal and Bacterial Type Strains, Phase II (KMG-II): from individual species to whole genera.</title>
        <authorList>
            <person name="Goeker M."/>
        </authorList>
    </citation>
    <scope>NUCLEOTIDE SEQUENCE [LARGE SCALE GENOMIC DNA]</scope>
    <source>
        <strain evidence="6 7">DSM 29328</strain>
    </source>
</reference>
<comment type="caution">
    <text evidence="6">The sequence shown here is derived from an EMBL/GenBank/DDBJ whole genome shotgun (WGS) entry which is preliminary data.</text>
</comment>
<dbReference type="PROSITE" id="PS51077">
    <property type="entry name" value="HTH_ICLR"/>
    <property type="match status" value="1"/>
</dbReference>
<dbReference type="SMART" id="SM00346">
    <property type="entry name" value="HTH_ICLR"/>
    <property type="match status" value="1"/>
</dbReference>
<dbReference type="Gene3D" id="1.10.10.10">
    <property type="entry name" value="Winged helix-like DNA-binding domain superfamily/Winged helix DNA-binding domain"/>
    <property type="match status" value="1"/>
</dbReference>
<evidence type="ECO:0000313" key="6">
    <source>
        <dbReference type="EMBL" id="PRY22608.1"/>
    </source>
</evidence>
<evidence type="ECO:0000256" key="2">
    <source>
        <dbReference type="ARBA" id="ARBA00023125"/>
    </source>
</evidence>
<evidence type="ECO:0000256" key="3">
    <source>
        <dbReference type="ARBA" id="ARBA00023163"/>
    </source>
</evidence>
<gene>
    <name evidence="6" type="ORF">CLV78_106148</name>
</gene>
<name>A0A2T0RN77_9RHOB</name>
<protein>
    <submittedName>
        <fullName evidence="6">IclR family transcriptional regulator</fullName>
    </submittedName>
</protein>
<dbReference type="GO" id="GO:0045892">
    <property type="term" value="P:negative regulation of DNA-templated transcription"/>
    <property type="evidence" value="ECO:0007669"/>
    <property type="project" value="TreeGrafter"/>
</dbReference>
<dbReference type="InterPro" id="IPR050707">
    <property type="entry name" value="HTH_MetabolicPath_Reg"/>
</dbReference>
<dbReference type="PANTHER" id="PTHR30136">
    <property type="entry name" value="HELIX-TURN-HELIX TRANSCRIPTIONAL REGULATOR, ICLR FAMILY"/>
    <property type="match status" value="1"/>
</dbReference>
<dbReference type="RefSeq" id="WP_106205680.1">
    <property type="nucleotide sequence ID" value="NZ_PVTD01000006.1"/>
</dbReference>
<proteinExistence type="predicted"/>
<dbReference type="AlphaFoldDB" id="A0A2T0RN77"/>
<keyword evidence="3" id="KW-0804">Transcription</keyword>
<dbReference type="InterPro" id="IPR036390">
    <property type="entry name" value="WH_DNA-bd_sf"/>
</dbReference>
<evidence type="ECO:0000259" key="5">
    <source>
        <dbReference type="PROSITE" id="PS51078"/>
    </source>
</evidence>
<dbReference type="Pfam" id="PF09339">
    <property type="entry name" value="HTH_IclR"/>
    <property type="match status" value="1"/>
</dbReference>
<dbReference type="InterPro" id="IPR005471">
    <property type="entry name" value="Tscrpt_reg_IclR_N"/>
</dbReference>
<dbReference type="EMBL" id="PVTD01000006">
    <property type="protein sequence ID" value="PRY22608.1"/>
    <property type="molecule type" value="Genomic_DNA"/>
</dbReference>
<keyword evidence="7" id="KW-1185">Reference proteome</keyword>
<dbReference type="SUPFAM" id="SSF46785">
    <property type="entry name" value="Winged helix' DNA-binding domain"/>
    <property type="match status" value="1"/>
</dbReference>
<dbReference type="InterPro" id="IPR036388">
    <property type="entry name" value="WH-like_DNA-bd_sf"/>
</dbReference>
<dbReference type="PANTHER" id="PTHR30136:SF24">
    <property type="entry name" value="HTH-TYPE TRANSCRIPTIONAL REPRESSOR ALLR"/>
    <property type="match status" value="1"/>
</dbReference>
<dbReference type="Pfam" id="PF01614">
    <property type="entry name" value="IclR_C"/>
    <property type="match status" value="1"/>
</dbReference>
<feature type="domain" description="HTH iclR-type" evidence="4">
    <location>
        <begin position="6"/>
        <end position="68"/>
    </location>
</feature>
<dbReference type="Proteomes" id="UP000239480">
    <property type="component" value="Unassembled WGS sequence"/>
</dbReference>
<accession>A0A2T0RN77</accession>
<dbReference type="GO" id="GO:0003677">
    <property type="term" value="F:DNA binding"/>
    <property type="evidence" value="ECO:0007669"/>
    <property type="project" value="UniProtKB-KW"/>
</dbReference>
<dbReference type="SUPFAM" id="SSF55781">
    <property type="entry name" value="GAF domain-like"/>
    <property type="match status" value="1"/>
</dbReference>
<dbReference type="InterPro" id="IPR029016">
    <property type="entry name" value="GAF-like_dom_sf"/>
</dbReference>
<dbReference type="OrthoDB" id="6057486at2"/>
<dbReference type="InterPro" id="IPR014757">
    <property type="entry name" value="Tscrpt_reg_IclR_C"/>
</dbReference>